<dbReference type="STRING" id="490188.SAMN04488068_2705"/>
<name>A0A1M5QMF2_9GAMM</name>
<dbReference type="AlphaFoldDB" id="A0A1M5QMF2"/>
<dbReference type="GO" id="GO:0016791">
    <property type="term" value="F:phosphatase activity"/>
    <property type="evidence" value="ECO:0007669"/>
    <property type="project" value="TreeGrafter"/>
</dbReference>
<protein>
    <submittedName>
        <fullName evidence="3">Predicted phosphodiesterase</fullName>
    </submittedName>
</protein>
<dbReference type="PANTHER" id="PTHR42850:SF2">
    <property type="entry name" value="BLL5683 PROTEIN"/>
    <property type="match status" value="1"/>
</dbReference>
<feature type="domain" description="Calcineurin-like phosphoesterase" evidence="2">
    <location>
        <begin position="1"/>
        <end position="183"/>
    </location>
</feature>
<dbReference type="CDD" id="cd00838">
    <property type="entry name" value="MPP_superfamily"/>
    <property type="match status" value="1"/>
</dbReference>
<comment type="similarity">
    <text evidence="1">Belongs to the metallophosphoesterase superfamily. YfcE family.</text>
</comment>
<evidence type="ECO:0000256" key="1">
    <source>
        <dbReference type="ARBA" id="ARBA00008950"/>
    </source>
</evidence>
<dbReference type="OrthoDB" id="9813918at2"/>
<sequence length="250" mass="27309">MRLALLSDIHGNHVALDAVLDDVTRCAPVDAVVNLGDSYYGPLWPRETRQRLDTLGAWTIRGNQDRELIDPPAAAWNANATLRYDVEQLGADAIDALRTLPAAAWLSDEVYACHGTPDSDTEYLLDDVAGGEPRQRSPAAIAAQLAGINAMLIVCGHSHIPRAVPLDDGRLIVNPGSVGLPAYDDRLPLPHRMQTGTPQARWALVERDAASSCWQAQLRAVDYDHERAARQAMSQQRPDWAAWLRSGRAG</sequence>
<dbReference type="GO" id="GO:0005737">
    <property type="term" value="C:cytoplasm"/>
    <property type="evidence" value="ECO:0007669"/>
    <property type="project" value="TreeGrafter"/>
</dbReference>
<evidence type="ECO:0000313" key="3">
    <source>
        <dbReference type="EMBL" id="SHH15136.1"/>
    </source>
</evidence>
<evidence type="ECO:0000313" key="4">
    <source>
        <dbReference type="Proteomes" id="UP000199758"/>
    </source>
</evidence>
<keyword evidence="4" id="KW-1185">Reference proteome</keyword>
<dbReference type="InterPro" id="IPR050126">
    <property type="entry name" value="Ap4A_hydrolase"/>
</dbReference>
<dbReference type="PANTHER" id="PTHR42850">
    <property type="entry name" value="METALLOPHOSPHOESTERASE"/>
    <property type="match status" value="1"/>
</dbReference>
<organism evidence="3 4">
    <name type="scientific">Hydrocarboniphaga daqingensis</name>
    <dbReference type="NCBI Taxonomy" id="490188"/>
    <lineage>
        <taxon>Bacteria</taxon>
        <taxon>Pseudomonadati</taxon>
        <taxon>Pseudomonadota</taxon>
        <taxon>Gammaproteobacteria</taxon>
        <taxon>Nevskiales</taxon>
        <taxon>Nevskiaceae</taxon>
        <taxon>Hydrocarboniphaga</taxon>
    </lineage>
</organism>
<dbReference type="Gene3D" id="3.60.21.10">
    <property type="match status" value="1"/>
</dbReference>
<dbReference type="SUPFAM" id="SSF56300">
    <property type="entry name" value="Metallo-dependent phosphatases"/>
    <property type="match status" value="1"/>
</dbReference>
<evidence type="ECO:0000259" key="2">
    <source>
        <dbReference type="Pfam" id="PF12850"/>
    </source>
</evidence>
<dbReference type="InterPro" id="IPR029052">
    <property type="entry name" value="Metallo-depent_PP-like"/>
</dbReference>
<dbReference type="PIRSF" id="PIRSF000883">
    <property type="entry name" value="Pesterase_MJ0912"/>
    <property type="match status" value="1"/>
</dbReference>
<reference evidence="3 4" key="1">
    <citation type="submission" date="2016-11" db="EMBL/GenBank/DDBJ databases">
        <authorList>
            <person name="Jaros S."/>
            <person name="Januszkiewicz K."/>
            <person name="Wedrychowicz H."/>
        </authorList>
    </citation>
    <scope>NUCLEOTIDE SEQUENCE [LARGE SCALE GENOMIC DNA]</scope>
    <source>
        <strain evidence="3 4">CGMCC 1.7049</strain>
    </source>
</reference>
<dbReference type="InterPro" id="IPR024654">
    <property type="entry name" value="Calcineurin-like_PHP_lpxH"/>
</dbReference>
<dbReference type="Pfam" id="PF12850">
    <property type="entry name" value="Metallophos_2"/>
    <property type="match status" value="1"/>
</dbReference>
<dbReference type="InterPro" id="IPR011152">
    <property type="entry name" value="Pesterase_MJ0912"/>
</dbReference>
<dbReference type="EMBL" id="FQWZ01000006">
    <property type="protein sequence ID" value="SHH15136.1"/>
    <property type="molecule type" value="Genomic_DNA"/>
</dbReference>
<dbReference type="Proteomes" id="UP000199758">
    <property type="component" value="Unassembled WGS sequence"/>
</dbReference>
<dbReference type="RefSeq" id="WP_072898188.1">
    <property type="nucleotide sequence ID" value="NZ_FQWZ01000006.1"/>
</dbReference>
<gene>
    <name evidence="3" type="ORF">SAMN04488068_2705</name>
</gene>
<accession>A0A1M5QMF2</accession>
<proteinExistence type="inferred from homology"/>